<evidence type="ECO:0000256" key="7">
    <source>
        <dbReference type="ARBA" id="ARBA00022840"/>
    </source>
</evidence>
<organism evidence="8 9">
    <name type="scientific">Rhizobium miluonense</name>
    <dbReference type="NCBI Taxonomy" id="411945"/>
    <lineage>
        <taxon>Bacteria</taxon>
        <taxon>Pseudomonadati</taxon>
        <taxon>Pseudomonadota</taxon>
        <taxon>Alphaproteobacteria</taxon>
        <taxon>Hyphomicrobiales</taxon>
        <taxon>Rhizobiaceae</taxon>
        <taxon>Rhizobium/Agrobacterium group</taxon>
        <taxon>Rhizobium</taxon>
    </lineage>
</organism>
<keyword evidence="9" id="KW-1185">Reference proteome</keyword>
<evidence type="ECO:0000256" key="1">
    <source>
        <dbReference type="ARBA" id="ARBA00000085"/>
    </source>
</evidence>
<reference evidence="9" key="1">
    <citation type="submission" date="2016-08" db="EMBL/GenBank/DDBJ databases">
        <authorList>
            <person name="Varghese N."/>
            <person name="Submissions Spin"/>
        </authorList>
    </citation>
    <scope>NUCLEOTIDE SEQUENCE [LARGE SCALE GENOMIC DNA]</scope>
    <source>
        <strain evidence="9">HAMBI 2971</strain>
    </source>
</reference>
<keyword evidence="4" id="KW-0808">Transferase</keyword>
<sequence>MKNTSRCGSPHHVCVNKRRRTGSSAVIGQALSPYPKEKFNISGPSIKLAPRTVVSISLALHELATNAAKYGALSAPDGRVAIVWSLETGETERLVLRWQETGGPMVEPPTRKGFGSRLIESLLAAELNGQVNISYDPNGLICEVHAATGIGWDQG</sequence>
<evidence type="ECO:0000256" key="6">
    <source>
        <dbReference type="ARBA" id="ARBA00022777"/>
    </source>
</evidence>
<dbReference type="AlphaFoldDB" id="A0A1C3URI3"/>
<dbReference type="InterPro" id="IPR036890">
    <property type="entry name" value="HATPase_C_sf"/>
</dbReference>
<evidence type="ECO:0000256" key="4">
    <source>
        <dbReference type="ARBA" id="ARBA00022679"/>
    </source>
</evidence>
<dbReference type="EC" id="2.7.13.3" evidence="2"/>
<keyword evidence="7" id="KW-0067">ATP-binding</keyword>
<accession>A0A1C3URI3</accession>
<protein>
    <recommendedName>
        <fullName evidence="2">histidine kinase</fullName>
        <ecNumber evidence="2">2.7.13.3</ecNumber>
    </recommendedName>
</protein>
<evidence type="ECO:0000256" key="5">
    <source>
        <dbReference type="ARBA" id="ARBA00022741"/>
    </source>
</evidence>
<evidence type="ECO:0000313" key="8">
    <source>
        <dbReference type="EMBL" id="SCB18044.1"/>
    </source>
</evidence>
<dbReference type="Gene3D" id="3.30.565.10">
    <property type="entry name" value="Histidine kinase-like ATPase, C-terminal domain"/>
    <property type="match status" value="1"/>
</dbReference>
<dbReference type="Proteomes" id="UP000199435">
    <property type="component" value="Unassembled WGS sequence"/>
</dbReference>
<dbReference type="STRING" id="411945.GA0061102_100597"/>
<gene>
    <name evidence="8" type="ORF">GA0061102_100597</name>
</gene>
<evidence type="ECO:0000313" key="9">
    <source>
        <dbReference type="Proteomes" id="UP000199435"/>
    </source>
</evidence>
<dbReference type="GO" id="GO:0004673">
    <property type="term" value="F:protein histidine kinase activity"/>
    <property type="evidence" value="ECO:0007669"/>
    <property type="project" value="UniProtKB-EC"/>
</dbReference>
<evidence type="ECO:0000256" key="3">
    <source>
        <dbReference type="ARBA" id="ARBA00022553"/>
    </source>
</evidence>
<comment type="catalytic activity">
    <reaction evidence="1">
        <text>ATP + protein L-histidine = ADP + protein N-phospho-L-histidine.</text>
        <dbReference type="EC" id="2.7.13.3"/>
    </reaction>
</comment>
<dbReference type="GO" id="GO:0005524">
    <property type="term" value="F:ATP binding"/>
    <property type="evidence" value="ECO:0007669"/>
    <property type="project" value="UniProtKB-KW"/>
</dbReference>
<keyword evidence="6" id="KW-0418">Kinase</keyword>
<keyword evidence="3" id="KW-0597">Phosphoprotein</keyword>
<keyword evidence="5" id="KW-0547">Nucleotide-binding</keyword>
<dbReference type="PANTHER" id="PTHR41523">
    <property type="entry name" value="TWO-COMPONENT SYSTEM SENSOR PROTEIN"/>
    <property type="match status" value="1"/>
</dbReference>
<dbReference type="RefSeq" id="WP_342588028.1">
    <property type="nucleotide sequence ID" value="NZ_FMAH01000005.1"/>
</dbReference>
<dbReference type="PANTHER" id="PTHR41523:SF7">
    <property type="entry name" value="HISTIDINE KINASE"/>
    <property type="match status" value="1"/>
</dbReference>
<dbReference type="EMBL" id="FMAH01000005">
    <property type="protein sequence ID" value="SCB18044.1"/>
    <property type="molecule type" value="Genomic_DNA"/>
</dbReference>
<name>A0A1C3URI3_9HYPH</name>
<evidence type="ECO:0000256" key="2">
    <source>
        <dbReference type="ARBA" id="ARBA00012438"/>
    </source>
</evidence>
<proteinExistence type="predicted"/>